<dbReference type="Proteomes" id="UP000672934">
    <property type="component" value="Unassembled WGS sequence"/>
</dbReference>
<comment type="caution">
    <text evidence="1">The sequence shown here is derived from an EMBL/GenBank/DDBJ whole genome shotgun (WGS) entry which is preliminary data.</text>
</comment>
<protein>
    <submittedName>
        <fullName evidence="1">Uncharacterized protein</fullName>
    </submittedName>
</protein>
<proteinExistence type="predicted"/>
<dbReference type="AlphaFoldDB" id="A0A916IUL2"/>
<name>A0A916IUL2_9BURK</name>
<keyword evidence="2" id="KW-1185">Reference proteome</keyword>
<evidence type="ECO:0000313" key="2">
    <source>
        <dbReference type="Proteomes" id="UP000672934"/>
    </source>
</evidence>
<gene>
    <name evidence="1" type="ORF">LMG31506_03023</name>
</gene>
<evidence type="ECO:0000313" key="1">
    <source>
        <dbReference type="EMBL" id="CAG2144517.1"/>
    </source>
</evidence>
<reference evidence="1" key="1">
    <citation type="submission" date="2021-03" db="EMBL/GenBank/DDBJ databases">
        <authorList>
            <person name="Peeters C."/>
        </authorList>
    </citation>
    <scope>NUCLEOTIDE SEQUENCE</scope>
    <source>
        <strain evidence="1">LMG 31506</strain>
    </source>
</reference>
<sequence length="119" mass="13317">MQALALAGGCDAGPLFVIQKRRALARPKGKEGIVHRAQTKRATPPWADKKAIDAVYAEARRKTLETGELHVVDHIVPKIGKLVCGLHVHWNLRVIHWRENAKKGAFTWPGMPFEQIDLL</sequence>
<dbReference type="EMBL" id="CAJPUY010000010">
    <property type="protein sequence ID" value="CAG2144517.1"/>
    <property type="molecule type" value="Genomic_DNA"/>
</dbReference>
<organism evidence="1 2">
    <name type="scientific">Cupriavidus yeoncheonensis</name>
    <dbReference type="NCBI Taxonomy" id="1462994"/>
    <lineage>
        <taxon>Bacteria</taxon>
        <taxon>Pseudomonadati</taxon>
        <taxon>Pseudomonadota</taxon>
        <taxon>Betaproteobacteria</taxon>
        <taxon>Burkholderiales</taxon>
        <taxon>Burkholderiaceae</taxon>
        <taxon>Cupriavidus</taxon>
    </lineage>
</organism>
<accession>A0A916IUL2</accession>